<accession>A0A512NSX6</accession>
<dbReference type="FunFam" id="3.40.225.10:FF:000013">
    <property type="entry name" value="Class II aldolase"/>
    <property type="match status" value="1"/>
</dbReference>
<dbReference type="Gene3D" id="3.40.225.10">
    <property type="entry name" value="Class II aldolase/adducin N-terminal domain"/>
    <property type="match status" value="1"/>
</dbReference>
<evidence type="ECO:0000313" key="4">
    <source>
        <dbReference type="Proteomes" id="UP000321058"/>
    </source>
</evidence>
<dbReference type="InterPro" id="IPR051017">
    <property type="entry name" value="Aldolase-II_Adducin_sf"/>
</dbReference>
<organism evidence="3 4">
    <name type="scientific">Reyranella soli</name>
    <dbReference type="NCBI Taxonomy" id="1230389"/>
    <lineage>
        <taxon>Bacteria</taxon>
        <taxon>Pseudomonadati</taxon>
        <taxon>Pseudomonadota</taxon>
        <taxon>Alphaproteobacteria</taxon>
        <taxon>Hyphomicrobiales</taxon>
        <taxon>Reyranellaceae</taxon>
        <taxon>Reyranella</taxon>
    </lineage>
</organism>
<comment type="similarity">
    <text evidence="1">Belongs to the aldolase class II family.</text>
</comment>
<protein>
    <submittedName>
        <fullName evidence="3">Class II aldolase</fullName>
    </submittedName>
</protein>
<gene>
    <name evidence="3" type="ORF">RSO01_92330</name>
</gene>
<dbReference type="EMBL" id="BKAJ01000299">
    <property type="protein sequence ID" value="GEP62067.1"/>
    <property type="molecule type" value="Genomic_DNA"/>
</dbReference>
<dbReference type="Proteomes" id="UP000321058">
    <property type="component" value="Unassembled WGS sequence"/>
</dbReference>
<dbReference type="SUPFAM" id="SSF53639">
    <property type="entry name" value="AraD/HMP-PK domain-like"/>
    <property type="match status" value="1"/>
</dbReference>
<proteinExistence type="inferred from homology"/>
<dbReference type="InterPro" id="IPR036409">
    <property type="entry name" value="Aldolase_II/adducin_N_sf"/>
</dbReference>
<evidence type="ECO:0000259" key="2">
    <source>
        <dbReference type="SMART" id="SM01007"/>
    </source>
</evidence>
<keyword evidence="4" id="KW-1185">Reference proteome</keyword>
<dbReference type="InterPro" id="IPR001303">
    <property type="entry name" value="Aldolase_II/adducin_N"/>
</dbReference>
<dbReference type="PANTHER" id="PTHR10672">
    <property type="entry name" value="ADDUCIN"/>
    <property type="match status" value="1"/>
</dbReference>
<dbReference type="SMART" id="SM01007">
    <property type="entry name" value="Aldolase_II"/>
    <property type="match status" value="1"/>
</dbReference>
<dbReference type="AlphaFoldDB" id="A0A512NSX6"/>
<feature type="domain" description="Class II aldolase/adducin N-terminal" evidence="2">
    <location>
        <begin position="53"/>
        <end position="233"/>
    </location>
</feature>
<dbReference type="PANTHER" id="PTHR10672:SF3">
    <property type="entry name" value="PROTEIN HU-LI TAI SHAO"/>
    <property type="match status" value="1"/>
</dbReference>
<dbReference type="GO" id="GO:0005856">
    <property type="term" value="C:cytoskeleton"/>
    <property type="evidence" value="ECO:0007669"/>
    <property type="project" value="TreeGrafter"/>
</dbReference>
<evidence type="ECO:0000313" key="3">
    <source>
        <dbReference type="EMBL" id="GEP62067.1"/>
    </source>
</evidence>
<evidence type="ECO:0000256" key="1">
    <source>
        <dbReference type="ARBA" id="ARBA00037961"/>
    </source>
</evidence>
<name>A0A512NSX6_9HYPH</name>
<sequence>MRGAVLATDWPQAPLLASRLRLPMARELLSSPRSHLRSLVLLHPNDAEREARVALAACYRLVAKLGLDDLIYNHISMRLPGHEDQFLLNPYGLLFEEITASSLVRIDTEGRKLDNVPHEVNVAAFVIHAAIHKSRSDAVCVLHTHSDASVAVSGQRDGLLPLSQFAMRFYRRQAFHDYEGVAIDLDEQQRLVRDLGSHSVMLMRNHGILTVGRTPGEAFMLLYYFERAARIQLAMQAAAAAGATLTVPTHDVCEKAARQFWNLEGDILVAGEREWPAFLRQLDRSDPSYRQ</sequence>
<reference evidence="3 4" key="1">
    <citation type="submission" date="2019-07" db="EMBL/GenBank/DDBJ databases">
        <title>Whole genome shotgun sequence of Reyranella soli NBRC 108950.</title>
        <authorList>
            <person name="Hosoyama A."/>
            <person name="Uohara A."/>
            <person name="Ohji S."/>
            <person name="Ichikawa N."/>
        </authorList>
    </citation>
    <scope>NUCLEOTIDE SEQUENCE [LARGE SCALE GENOMIC DNA]</scope>
    <source>
        <strain evidence="3 4">NBRC 108950</strain>
    </source>
</reference>
<dbReference type="GO" id="GO:0051015">
    <property type="term" value="F:actin filament binding"/>
    <property type="evidence" value="ECO:0007669"/>
    <property type="project" value="TreeGrafter"/>
</dbReference>
<dbReference type="NCBIfam" id="NF005451">
    <property type="entry name" value="PRK07044.1"/>
    <property type="match status" value="1"/>
</dbReference>
<comment type="caution">
    <text evidence="3">The sequence shown here is derived from an EMBL/GenBank/DDBJ whole genome shotgun (WGS) entry which is preliminary data.</text>
</comment>
<dbReference type="Pfam" id="PF00596">
    <property type="entry name" value="Aldolase_II"/>
    <property type="match status" value="1"/>
</dbReference>